<name>A0ABR4PY05_9HELO</name>
<proteinExistence type="predicted"/>
<reference evidence="1 2" key="1">
    <citation type="submission" date="2024-06" db="EMBL/GenBank/DDBJ databases">
        <title>Complete genome of Phlyctema vagabunda strain 19-DSS-EL-015.</title>
        <authorList>
            <person name="Fiorenzani C."/>
        </authorList>
    </citation>
    <scope>NUCLEOTIDE SEQUENCE [LARGE SCALE GENOMIC DNA]</scope>
    <source>
        <strain evidence="1 2">19-DSS-EL-015</strain>
    </source>
</reference>
<dbReference type="EMBL" id="JBFCZG010000001">
    <property type="protein sequence ID" value="KAL3428221.1"/>
    <property type="molecule type" value="Genomic_DNA"/>
</dbReference>
<keyword evidence="2" id="KW-1185">Reference proteome</keyword>
<evidence type="ECO:0000313" key="2">
    <source>
        <dbReference type="Proteomes" id="UP001629113"/>
    </source>
</evidence>
<evidence type="ECO:0008006" key="3">
    <source>
        <dbReference type="Google" id="ProtNLM"/>
    </source>
</evidence>
<evidence type="ECO:0000313" key="1">
    <source>
        <dbReference type="EMBL" id="KAL3428221.1"/>
    </source>
</evidence>
<accession>A0ABR4PY05</accession>
<gene>
    <name evidence="1" type="ORF">PVAG01_01730</name>
</gene>
<dbReference type="Proteomes" id="UP001629113">
    <property type="component" value="Unassembled WGS sequence"/>
</dbReference>
<comment type="caution">
    <text evidence="1">The sequence shown here is derived from an EMBL/GenBank/DDBJ whole genome shotgun (WGS) entry which is preliminary data.</text>
</comment>
<organism evidence="1 2">
    <name type="scientific">Phlyctema vagabunda</name>
    <dbReference type="NCBI Taxonomy" id="108571"/>
    <lineage>
        <taxon>Eukaryota</taxon>
        <taxon>Fungi</taxon>
        <taxon>Dikarya</taxon>
        <taxon>Ascomycota</taxon>
        <taxon>Pezizomycotina</taxon>
        <taxon>Leotiomycetes</taxon>
        <taxon>Helotiales</taxon>
        <taxon>Dermateaceae</taxon>
        <taxon>Phlyctema</taxon>
    </lineage>
</organism>
<sequence length="139" mass="15306">MIMVRIWPGAVLSSSSAAQNERKLVGNGGKPDNRGEFRMDFPRCASALRLQLITFCAAPGFSLAPIARSRKDLSRSPLDYHMVWLQRSQGDELPMSMRRIRSSFPPCPTVFLTCLNYSVPRCGSAYPVVEAPGLVGDTT</sequence>
<protein>
    <recommendedName>
        <fullName evidence="3">Secreted protein</fullName>
    </recommendedName>
</protein>